<accession>A0A7S4T8R5</accession>
<feature type="domain" description="Major facilitator superfamily (MFS) profile" evidence="8">
    <location>
        <begin position="78"/>
        <end position="546"/>
    </location>
</feature>
<comment type="subcellular location">
    <subcellularLocation>
        <location evidence="1">Endomembrane system</location>
        <topology evidence="1">Multi-pass membrane protein</topology>
    </subcellularLocation>
</comment>
<dbReference type="GO" id="GO:0022857">
    <property type="term" value="F:transmembrane transporter activity"/>
    <property type="evidence" value="ECO:0007669"/>
    <property type="project" value="InterPro"/>
</dbReference>
<dbReference type="Pfam" id="PF07690">
    <property type="entry name" value="MFS_1"/>
    <property type="match status" value="1"/>
</dbReference>
<sequence>MTISHHSSFLEHRLHSSLHASFFENNVRSDVMDVEASPFFATSPQLDASPQIFGQKKYEVTIDKELTPQKKPHHIIVSFVIIYTMIFFNGCCFTAVVPSVPFYLQVLHAPKEFLGWVVSFYSLGQIIGSPTGGWLSEKMSSQRILTISSSVGIVSSILYAVAPGYYCILFSRFFTGISAGMEFTTELTFIAHHTNMKERTAFLATVTAVNISGFIMGPALGAALALIDIEIMGYSINEYTGPGWLLVIMFMVDLFMVQCLFREHPPAKNENKNATDTSSEQAQLLADEKQTASSYGGVSNGQTEKDSKKEVINGQSPSETHEKKSNVDIDDNAVSEEPTEPPPSLPLVLSLIFIQFSLMIGFSLLETIASPLVHDRFNWNVNDCNLLFTCGGVVSLVVYAIFVMLSKRVADRSLVFTAISLCFVGFLLAIDWEGLNWVPHWMLALLPPYLGRFLTGFGLMYGGFMIGRSITFALYSKLIASQYQGKYLGWMVAGGSAARTLGPFAAVFLYYEVQSAGGKSIAVFGPAVVLHLMCLLLMICFWADLLPGNLGLTPVAIKKRSTTKKRVEQLIRLRKESSLPV</sequence>
<dbReference type="GO" id="GO:0012505">
    <property type="term" value="C:endomembrane system"/>
    <property type="evidence" value="ECO:0007669"/>
    <property type="project" value="UniProtKB-SubCell"/>
</dbReference>
<evidence type="ECO:0000259" key="8">
    <source>
        <dbReference type="PROSITE" id="PS50850"/>
    </source>
</evidence>
<dbReference type="AlphaFoldDB" id="A0A7S4T8R5"/>
<feature type="transmembrane region" description="Helical" evidence="7">
    <location>
        <begin position="113"/>
        <end position="132"/>
    </location>
</feature>
<feature type="transmembrane region" description="Helical" evidence="7">
    <location>
        <begin position="345"/>
        <end position="365"/>
    </location>
</feature>
<dbReference type="EMBL" id="HBNS01061192">
    <property type="protein sequence ID" value="CAE4668875.1"/>
    <property type="molecule type" value="Transcribed_RNA"/>
</dbReference>
<dbReference type="GO" id="GO:0005765">
    <property type="term" value="C:lysosomal membrane"/>
    <property type="evidence" value="ECO:0007669"/>
    <property type="project" value="TreeGrafter"/>
</dbReference>
<evidence type="ECO:0000256" key="1">
    <source>
        <dbReference type="ARBA" id="ARBA00004127"/>
    </source>
</evidence>
<feature type="transmembrane region" description="Helical" evidence="7">
    <location>
        <begin position="75"/>
        <end position="101"/>
    </location>
</feature>
<gene>
    <name evidence="9" type="ORF">DBRI00130_LOCUS44101</name>
</gene>
<dbReference type="SUPFAM" id="SSF103473">
    <property type="entry name" value="MFS general substrate transporter"/>
    <property type="match status" value="1"/>
</dbReference>
<feature type="transmembrane region" description="Helical" evidence="7">
    <location>
        <begin position="523"/>
        <end position="543"/>
    </location>
</feature>
<evidence type="ECO:0000256" key="4">
    <source>
        <dbReference type="ARBA" id="ARBA00022989"/>
    </source>
</evidence>
<evidence type="ECO:0000313" key="9">
    <source>
        <dbReference type="EMBL" id="CAE4668875.1"/>
    </source>
</evidence>
<protein>
    <recommendedName>
        <fullName evidence="8">Major facilitator superfamily (MFS) profile domain-containing protein</fullName>
    </recommendedName>
</protein>
<keyword evidence="5 7" id="KW-0472">Membrane</keyword>
<evidence type="ECO:0000256" key="5">
    <source>
        <dbReference type="ARBA" id="ARBA00023136"/>
    </source>
</evidence>
<keyword evidence="2" id="KW-0813">Transport</keyword>
<dbReference type="InterPro" id="IPR036259">
    <property type="entry name" value="MFS_trans_sf"/>
</dbReference>
<reference evidence="9" key="1">
    <citation type="submission" date="2021-01" db="EMBL/GenBank/DDBJ databases">
        <authorList>
            <person name="Corre E."/>
            <person name="Pelletier E."/>
            <person name="Niang G."/>
            <person name="Scheremetjew M."/>
            <person name="Finn R."/>
            <person name="Kale V."/>
            <person name="Holt S."/>
            <person name="Cochrane G."/>
            <person name="Meng A."/>
            <person name="Brown T."/>
            <person name="Cohen L."/>
        </authorList>
    </citation>
    <scope>NUCLEOTIDE SEQUENCE</scope>
    <source>
        <strain evidence="9">GSO104</strain>
    </source>
</reference>
<dbReference type="InterPro" id="IPR011701">
    <property type="entry name" value="MFS"/>
</dbReference>
<dbReference type="Gene3D" id="1.20.1250.20">
    <property type="entry name" value="MFS general substrate transporter like domains"/>
    <property type="match status" value="1"/>
</dbReference>
<feature type="transmembrane region" description="Helical" evidence="7">
    <location>
        <begin position="450"/>
        <end position="475"/>
    </location>
</feature>
<dbReference type="InterPro" id="IPR051068">
    <property type="entry name" value="MFS_Domain-Containing_Protein"/>
</dbReference>
<feature type="transmembrane region" description="Helical" evidence="7">
    <location>
        <begin position="201"/>
        <end position="227"/>
    </location>
</feature>
<keyword evidence="4 7" id="KW-1133">Transmembrane helix</keyword>
<feature type="compositionally biased region" description="Polar residues" evidence="6">
    <location>
        <begin position="291"/>
        <end position="302"/>
    </location>
</feature>
<evidence type="ECO:0000256" key="3">
    <source>
        <dbReference type="ARBA" id="ARBA00022692"/>
    </source>
</evidence>
<evidence type="ECO:0000256" key="7">
    <source>
        <dbReference type="SAM" id="Phobius"/>
    </source>
</evidence>
<proteinExistence type="predicted"/>
<feature type="transmembrane region" description="Helical" evidence="7">
    <location>
        <begin position="385"/>
        <end position="406"/>
    </location>
</feature>
<organism evidence="9">
    <name type="scientific">Ditylum brightwellii</name>
    <dbReference type="NCBI Taxonomy" id="49249"/>
    <lineage>
        <taxon>Eukaryota</taxon>
        <taxon>Sar</taxon>
        <taxon>Stramenopiles</taxon>
        <taxon>Ochrophyta</taxon>
        <taxon>Bacillariophyta</taxon>
        <taxon>Mediophyceae</taxon>
        <taxon>Lithodesmiophycidae</taxon>
        <taxon>Lithodesmiales</taxon>
        <taxon>Lithodesmiaceae</taxon>
        <taxon>Ditylum</taxon>
    </lineage>
</organism>
<name>A0A7S4T8R5_9STRA</name>
<dbReference type="InterPro" id="IPR020846">
    <property type="entry name" value="MFS_dom"/>
</dbReference>
<feature type="transmembrane region" description="Helical" evidence="7">
    <location>
        <begin position="413"/>
        <end position="430"/>
    </location>
</feature>
<dbReference type="PANTHER" id="PTHR23510">
    <property type="entry name" value="INNER MEMBRANE TRANSPORT PROTEIN YAJR"/>
    <property type="match status" value="1"/>
</dbReference>
<feature type="region of interest" description="Disordered" evidence="6">
    <location>
        <begin position="289"/>
        <end position="327"/>
    </location>
</feature>
<evidence type="ECO:0000256" key="6">
    <source>
        <dbReference type="SAM" id="MobiDB-lite"/>
    </source>
</evidence>
<dbReference type="PROSITE" id="PS50850">
    <property type="entry name" value="MFS"/>
    <property type="match status" value="1"/>
</dbReference>
<dbReference type="PANTHER" id="PTHR23510:SF3">
    <property type="entry name" value="MAJOR FACILITATOR SUPERFAMILY DOMAIN-CONTAINING PROTEIN 8"/>
    <property type="match status" value="1"/>
</dbReference>
<evidence type="ECO:0000256" key="2">
    <source>
        <dbReference type="ARBA" id="ARBA00022448"/>
    </source>
</evidence>
<keyword evidence="3 7" id="KW-0812">Transmembrane</keyword>
<feature type="transmembrane region" description="Helical" evidence="7">
    <location>
        <begin position="144"/>
        <end position="162"/>
    </location>
</feature>
<feature type="transmembrane region" description="Helical" evidence="7">
    <location>
        <begin position="487"/>
        <end position="511"/>
    </location>
</feature>
<feature type="transmembrane region" description="Helical" evidence="7">
    <location>
        <begin position="168"/>
        <end position="189"/>
    </location>
</feature>
<feature type="transmembrane region" description="Helical" evidence="7">
    <location>
        <begin position="239"/>
        <end position="261"/>
    </location>
</feature>